<dbReference type="Pfam" id="PF02632">
    <property type="entry name" value="BioY"/>
    <property type="match status" value="1"/>
</dbReference>
<dbReference type="PANTHER" id="PTHR34295:SF4">
    <property type="entry name" value="BIOTIN TRANSPORTER BIOY-RELATED"/>
    <property type="match status" value="1"/>
</dbReference>
<dbReference type="InterPro" id="IPR003784">
    <property type="entry name" value="BioY"/>
</dbReference>
<accession>A0A398B8H5</accession>
<dbReference type="EMBL" id="QWVS01000021">
    <property type="protein sequence ID" value="RID85138.1"/>
    <property type="molecule type" value="Genomic_DNA"/>
</dbReference>
<comment type="similarity">
    <text evidence="2 8">Belongs to the BioY family.</text>
</comment>
<feature type="transmembrane region" description="Helical" evidence="9">
    <location>
        <begin position="6"/>
        <end position="29"/>
    </location>
</feature>
<evidence type="ECO:0000256" key="2">
    <source>
        <dbReference type="ARBA" id="ARBA00010692"/>
    </source>
</evidence>
<feature type="transmembrane region" description="Helical" evidence="9">
    <location>
        <begin position="115"/>
        <end position="137"/>
    </location>
</feature>
<dbReference type="GO" id="GO:0005886">
    <property type="term" value="C:plasma membrane"/>
    <property type="evidence" value="ECO:0007669"/>
    <property type="project" value="UniProtKB-SubCell"/>
</dbReference>
<dbReference type="PIRSF" id="PIRSF016661">
    <property type="entry name" value="BioY"/>
    <property type="match status" value="1"/>
</dbReference>
<keyword evidence="5 9" id="KW-0812">Transmembrane</keyword>
<feature type="transmembrane region" description="Helical" evidence="9">
    <location>
        <begin position="41"/>
        <end position="66"/>
    </location>
</feature>
<feature type="transmembrane region" description="Helical" evidence="9">
    <location>
        <begin position="86"/>
        <end position="103"/>
    </location>
</feature>
<evidence type="ECO:0000256" key="6">
    <source>
        <dbReference type="ARBA" id="ARBA00022989"/>
    </source>
</evidence>
<name>A0A398B8H5_9BACI</name>
<dbReference type="GO" id="GO:0015225">
    <property type="term" value="F:biotin transmembrane transporter activity"/>
    <property type="evidence" value="ECO:0007669"/>
    <property type="project" value="UniProtKB-UniRule"/>
</dbReference>
<proteinExistence type="inferred from homology"/>
<evidence type="ECO:0000256" key="3">
    <source>
        <dbReference type="ARBA" id="ARBA00022448"/>
    </source>
</evidence>
<feature type="transmembrane region" description="Helical" evidence="9">
    <location>
        <begin position="149"/>
        <end position="168"/>
    </location>
</feature>
<keyword evidence="6 9" id="KW-1133">Transmembrane helix</keyword>
<keyword evidence="3 8" id="KW-0813">Transport</keyword>
<evidence type="ECO:0000256" key="5">
    <source>
        <dbReference type="ARBA" id="ARBA00022692"/>
    </source>
</evidence>
<evidence type="ECO:0000313" key="10">
    <source>
        <dbReference type="EMBL" id="RID85138.1"/>
    </source>
</evidence>
<dbReference type="RefSeq" id="WP_119117552.1">
    <property type="nucleotide sequence ID" value="NZ_QWVS01000021.1"/>
</dbReference>
<evidence type="ECO:0000256" key="4">
    <source>
        <dbReference type="ARBA" id="ARBA00022475"/>
    </source>
</evidence>
<keyword evidence="11" id="KW-1185">Reference proteome</keyword>
<dbReference type="PANTHER" id="PTHR34295">
    <property type="entry name" value="BIOTIN TRANSPORTER BIOY"/>
    <property type="match status" value="1"/>
</dbReference>
<gene>
    <name evidence="10" type="ORF">D1953_12625</name>
</gene>
<evidence type="ECO:0000256" key="8">
    <source>
        <dbReference type="PIRNR" id="PIRNR016661"/>
    </source>
</evidence>
<sequence>MKIKDITYVALFAAVMGVLGLIPPIMLTFTPVPITLQTLGVILAGGILGARLGALSQIVFLLIVAAGMPLLSGGRGGLGVFVGPSAGYLFSYPIVAFCIGYILSRVRTLSLKHILATNLTVGIFLLYIFGIPTQAFVMNLDIVDVIKMSTVYLPGDILKALLASFVVYKLRKNPAFNRMVSKSAA</sequence>
<dbReference type="AlphaFoldDB" id="A0A398B8H5"/>
<organism evidence="10 11">
    <name type="scientific">Peribacillus asahii</name>
    <dbReference type="NCBI Taxonomy" id="228899"/>
    <lineage>
        <taxon>Bacteria</taxon>
        <taxon>Bacillati</taxon>
        <taxon>Bacillota</taxon>
        <taxon>Bacilli</taxon>
        <taxon>Bacillales</taxon>
        <taxon>Bacillaceae</taxon>
        <taxon>Peribacillus</taxon>
    </lineage>
</organism>
<keyword evidence="7 8" id="KW-0472">Membrane</keyword>
<comment type="caution">
    <text evidence="10">The sequence shown here is derived from an EMBL/GenBank/DDBJ whole genome shotgun (WGS) entry which is preliminary data.</text>
</comment>
<evidence type="ECO:0000313" key="11">
    <source>
        <dbReference type="Proteomes" id="UP000266016"/>
    </source>
</evidence>
<comment type="subcellular location">
    <subcellularLocation>
        <location evidence="1 8">Cell membrane</location>
        <topology evidence="1 8">Multi-pass membrane protein</topology>
    </subcellularLocation>
</comment>
<dbReference type="Proteomes" id="UP000266016">
    <property type="component" value="Unassembled WGS sequence"/>
</dbReference>
<keyword evidence="4 8" id="KW-1003">Cell membrane</keyword>
<evidence type="ECO:0000256" key="7">
    <source>
        <dbReference type="ARBA" id="ARBA00023136"/>
    </source>
</evidence>
<evidence type="ECO:0000256" key="1">
    <source>
        <dbReference type="ARBA" id="ARBA00004651"/>
    </source>
</evidence>
<evidence type="ECO:0000256" key="9">
    <source>
        <dbReference type="SAM" id="Phobius"/>
    </source>
</evidence>
<dbReference type="Gene3D" id="1.10.1760.20">
    <property type="match status" value="1"/>
</dbReference>
<protein>
    <recommendedName>
        <fullName evidence="8">Biotin transporter</fullName>
    </recommendedName>
</protein>
<reference evidence="10 11" key="1">
    <citation type="submission" date="2018-08" db="EMBL/GenBank/DDBJ databases">
        <title>Bacillus jemisoniae sp. nov., Bacillus chryseoplanitiae sp. nov., Bacillus resnikiae sp. nov., and Bacillus frankliniae sp. nov., isolated from Viking spacecraft and associated surfaces.</title>
        <authorList>
            <person name="Seuylemezian A."/>
            <person name="Vaishampayan P."/>
        </authorList>
    </citation>
    <scope>NUCLEOTIDE SEQUENCE [LARGE SCALE GENOMIC DNA]</scope>
    <source>
        <strain evidence="10 11">MA001</strain>
    </source>
</reference>